<feature type="non-terminal residue" evidence="1">
    <location>
        <position position="83"/>
    </location>
</feature>
<dbReference type="Proteomes" id="UP001295794">
    <property type="component" value="Unassembled WGS sequence"/>
</dbReference>
<comment type="caution">
    <text evidence="1">The sequence shown here is derived from an EMBL/GenBank/DDBJ whole genome shotgun (WGS) entry which is preliminary data.</text>
</comment>
<keyword evidence="2" id="KW-1185">Reference proteome</keyword>
<reference evidence="1" key="1">
    <citation type="submission" date="2023-11" db="EMBL/GenBank/DDBJ databases">
        <authorList>
            <person name="De Vega J J."/>
            <person name="De Vega J J."/>
        </authorList>
    </citation>
    <scope>NUCLEOTIDE SEQUENCE</scope>
</reference>
<organism evidence="1 2">
    <name type="scientific">Mycena citricolor</name>
    <dbReference type="NCBI Taxonomy" id="2018698"/>
    <lineage>
        <taxon>Eukaryota</taxon>
        <taxon>Fungi</taxon>
        <taxon>Dikarya</taxon>
        <taxon>Basidiomycota</taxon>
        <taxon>Agaricomycotina</taxon>
        <taxon>Agaricomycetes</taxon>
        <taxon>Agaricomycetidae</taxon>
        <taxon>Agaricales</taxon>
        <taxon>Marasmiineae</taxon>
        <taxon>Mycenaceae</taxon>
        <taxon>Mycena</taxon>
    </lineage>
</organism>
<dbReference type="EMBL" id="CAVNYO010000169">
    <property type="protein sequence ID" value="CAK5271349.1"/>
    <property type="molecule type" value="Genomic_DNA"/>
</dbReference>
<dbReference type="AlphaFoldDB" id="A0AAD2H7G1"/>
<proteinExistence type="predicted"/>
<name>A0AAD2H7G1_9AGAR</name>
<gene>
    <name evidence="1" type="ORF">MYCIT1_LOCUS16327</name>
</gene>
<accession>A0AAD2H7G1</accession>
<evidence type="ECO:0000313" key="1">
    <source>
        <dbReference type="EMBL" id="CAK5271349.1"/>
    </source>
</evidence>
<sequence length="83" mass="9085">GTSPMSQEEPAPRLISVLQSMADERTRSTPQGSGGQVDHLRRLLLYSEISQTKGPLSHRADISLAQSVCSLTLAIKYVRHLGR</sequence>
<protein>
    <submittedName>
        <fullName evidence="1">Uncharacterized protein</fullName>
    </submittedName>
</protein>
<evidence type="ECO:0000313" key="2">
    <source>
        <dbReference type="Proteomes" id="UP001295794"/>
    </source>
</evidence>